<dbReference type="GO" id="GO:0006679">
    <property type="term" value="P:glucosylceramide biosynthetic process"/>
    <property type="evidence" value="ECO:0007669"/>
    <property type="project" value="TreeGrafter"/>
</dbReference>
<evidence type="ECO:0000256" key="4">
    <source>
        <dbReference type="ARBA" id="ARBA00022676"/>
    </source>
</evidence>
<evidence type="ECO:0000256" key="8">
    <source>
        <dbReference type="ARBA" id="ARBA00023136"/>
    </source>
</evidence>
<proteinExistence type="predicted"/>
<evidence type="ECO:0000256" key="3">
    <source>
        <dbReference type="ARBA" id="ARBA00004991"/>
    </source>
</evidence>
<gene>
    <name evidence="10" type="ORF">EI684_17275</name>
</gene>
<keyword evidence="5 10" id="KW-0808">Transferase</keyword>
<evidence type="ECO:0000256" key="2">
    <source>
        <dbReference type="ARBA" id="ARBA00004760"/>
    </source>
</evidence>
<dbReference type="Gene3D" id="3.90.550.10">
    <property type="entry name" value="Spore Coat Polysaccharide Biosynthesis Protein SpsA, Chain A"/>
    <property type="match status" value="1"/>
</dbReference>
<evidence type="ECO:0000256" key="6">
    <source>
        <dbReference type="ARBA" id="ARBA00022692"/>
    </source>
</evidence>
<dbReference type="InterPro" id="IPR029044">
    <property type="entry name" value="Nucleotide-diphossugar_trans"/>
</dbReference>
<sequence length="415" mass="46527">MIADVPNANGRAARPLMTHLWRLLIALLYSERLLKHWAVRRFFLRQPAPSNVPTPELVSILQPILSGDPALADCLAQNLEAKTSYRREFIWLLDADDYEAQRICAALRQRHSTTTIHMVTLPAPPAHHNPKLVKLQAGSTLAQGAIICVLDDDTMLPDGALERALPLLAQPDVGLVFGLPYYVSFENLWSSLVAMFVNSSSLMTYVPFAALHEPVTINGMFYAMRRTTLQALDNFTGLEEIVADDFAVAAALRRHGYRLALSPLCHPIRTTVEGPRHYANLIQRWLIFPRESLMRHLTLGERALLYALVALPLVGPWLALAALRWAPVAIIRRLALGYFLLGYAIFAQQNRAYLNNATPVRAHLLLPIVQLLLPAQFIAALLAPRRIIWRGHVMAIARGGRLHMIRRRRSATSDE</sequence>
<evidence type="ECO:0000256" key="5">
    <source>
        <dbReference type="ARBA" id="ARBA00022679"/>
    </source>
</evidence>
<keyword evidence="4" id="KW-0328">Glycosyltransferase</keyword>
<comment type="pathway">
    <text evidence="3">Sphingolipid metabolism.</text>
</comment>
<keyword evidence="8 9" id="KW-0472">Membrane</keyword>
<comment type="subcellular location">
    <subcellularLocation>
        <location evidence="1">Membrane</location>
        <topology evidence="1">Multi-pass membrane protein</topology>
    </subcellularLocation>
</comment>
<dbReference type="SUPFAM" id="SSF53448">
    <property type="entry name" value="Nucleotide-diphospho-sugar transferases"/>
    <property type="match status" value="1"/>
</dbReference>
<dbReference type="Pfam" id="PF13506">
    <property type="entry name" value="Glyco_transf_21"/>
    <property type="match status" value="1"/>
</dbReference>
<dbReference type="AlphaFoldDB" id="A0A426TUF1"/>
<feature type="transmembrane region" description="Helical" evidence="9">
    <location>
        <begin position="330"/>
        <end position="348"/>
    </location>
</feature>
<dbReference type="Proteomes" id="UP000280307">
    <property type="component" value="Unassembled WGS sequence"/>
</dbReference>
<evidence type="ECO:0000313" key="10">
    <source>
        <dbReference type="EMBL" id="RRR68690.1"/>
    </source>
</evidence>
<dbReference type="PANTHER" id="PTHR12726">
    <property type="entry name" value="CERAMIDE GLUCOSYLTRANSFERASE"/>
    <property type="match status" value="1"/>
</dbReference>
<evidence type="ECO:0000256" key="7">
    <source>
        <dbReference type="ARBA" id="ARBA00022989"/>
    </source>
</evidence>
<evidence type="ECO:0000256" key="9">
    <source>
        <dbReference type="SAM" id="Phobius"/>
    </source>
</evidence>
<keyword evidence="7 9" id="KW-1133">Transmembrane helix</keyword>
<comment type="caution">
    <text evidence="10">The sequence shown here is derived from an EMBL/GenBank/DDBJ whole genome shotgun (WGS) entry which is preliminary data.</text>
</comment>
<evidence type="ECO:0000313" key="11">
    <source>
        <dbReference type="Proteomes" id="UP000280307"/>
    </source>
</evidence>
<dbReference type="EMBL" id="RSAS01000700">
    <property type="protein sequence ID" value="RRR68690.1"/>
    <property type="molecule type" value="Genomic_DNA"/>
</dbReference>
<dbReference type="GO" id="GO:0008120">
    <property type="term" value="F:ceramide glucosyltransferase activity"/>
    <property type="evidence" value="ECO:0007669"/>
    <property type="project" value="TreeGrafter"/>
</dbReference>
<protein>
    <submittedName>
        <fullName evidence="10">Glycosyltransferase</fullName>
    </submittedName>
</protein>
<reference evidence="10 11" key="1">
    <citation type="submission" date="2018-12" db="EMBL/GenBank/DDBJ databases">
        <title>Genome Sequence of Candidatus Viridilinea halotolerans isolated from saline sulfide-rich spring.</title>
        <authorList>
            <person name="Grouzdev D.S."/>
            <person name="Burganskaya E.I."/>
            <person name="Krutkina M.S."/>
            <person name="Sukhacheva M.V."/>
            <person name="Gorlenko V.M."/>
        </authorList>
    </citation>
    <scope>NUCLEOTIDE SEQUENCE [LARGE SCALE GENOMIC DNA]</scope>
    <source>
        <strain evidence="10">Chok-6</strain>
    </source>
</reference>
<comment type="pathway">
    <text evidence="2">Lipid metabolism; sphingolipid metabolism.</text>
</comment>
<feature type="transmembrane region" description="Helical" evidence="9">
    <location>
        <begin position="303"/>
        <end position="323"/>
    </location>
</feature>
<name>A0A426TUF1_9CHLR</name>
<evidence type="ECO:0000256" key="1">
    <source>
        <dbReference type="ARBA" id="ARBA00004141"/>
    </source>
</evidence>
<dbReference type="CDD" id="cd00761">
    <property type="entry name" value="Glyco_tranf_GTA_type"/>
    <property type="match status" value="1"/>
</dbReference>
<dbReference type="GO" id="GO:0016020">
    <property type="term" value="C:membrane"/>
    <property type="evidence" value="ECO:0007669"/>
    <property type="project" value="UniProtKB-SubCell"/>
</dbReference>
<feature type="transmembrane region" description="Helical" evidence="9">
    <location>
        <begin position="360"/>
        <end position="383"/>
    </location>
</feature>
<accession>A0A426TUF1</accession>
<organism evidence="10 11">
    <name type="scientific">Candidatus Viridilinea halotolerans</name>
    <dbReference type="NCBI Taxonomy" id="2491704"/>
    <lineage>
        <taxon>Bacteria</taxon>
        <taxon>Bacillati</taxon>
        <taxon>Chloroflexota</taxon>
        <taxon>Chloroflexia</taxon>
        <taxon>Chloroflexales</taxon>
        <taxon>Chloroflexineae</taxon>
        <taxon>Oscillochloridaceae</taxon>
        <taxon>Candidatus Viridilinea</taxon>
    </lineage>
</organism>
<dbReference type="PANTHER" id="PTHR12726:SF0">
    <property type="entry name" value="CERAMIDE GLUCOSYLTRANSFERASE"/>
    <property type="match status" value="1"/>
</dbReference>
<dbReference type="InterPro" id="IPR025993">
    <property type="entry name" value="Ceramide_glucosylTrfase"/>
</dbReference>
<keyword evidence="6 9" id="KW-0812">Transmembrane</keyword>